<comment type="caution">
    <text evidence="2">The sequence shown here is derived from an EMBL/GenBank/DDBJ whole genome shotgun (WGS) entry which is preliminary data.</text>
</comment>
<name>A0A9P8SJV9_9HYPO</name>
<feature type="region of interest" description="Disordered" evidence="1">
    <location>
        <begin position="71"/>
        <end position="108"/>
    </location>
</feature>
<evidence type="ECO:0000313" key="2">
    <source>
        <dbReference type="EMBL" id="KAH0964130.1"/>
    </source>
</evidence>
<accession>A0A9P8SJV9</accession>
<proteinExistence type="predicted"/>
<dbReference type="RefSeq" id="XP_044721643.1">
    <property type="nucleotide sequence ID" value="XM_044863029.1"/>
</dbReference>
<reference evidence="2" key="1">
    <citation type="submission" date="2021-09" db="EMBL/GenBank/DDBJ databases">
        <title>A high-quality genome of the endoparasitic fungus Hirsutella rhossiliensis with a comparison of Hirsutella genomes reveals transposable elements contributing to genome size variation.</title>
        <authorList>
            <person name="Lin R."/>
            <person name="Jiao Y."/>
            <person name="Sun X."/>
            <person name="Ling J."/>
            <person name="Xie B."/>
            <person name="Cheng X."/>
        </authorList>
    </citation>
    <scope>NUCLEOTIDE SEQUENCE</scope>
    <source>
        <strain evidence="2">HR02</strain>
    </source>
</reference>
<dbReference type="EMBL" id="JAIZPD010000004">
    <property type="protein sequence ID" value="KAH0964130.1"/>
    <property type="molecule type" value="Genomic_DNA"/>
</dbReference>
<protein>
    <submittedName>
        <fullName evidence="2">Uncharacterized protein</fullName>
    </submittedName>
</protein>
<gene>
    <name evidence="2" type="ORF">HRG_04558</name>
</gene>
<organism evidence="2 3">
    <name type="scientific">Hirsutella rhossiliensis</name>
    <dbReference type="NCBI Taxonomy" id="111463"/>
    <lineage>
        <taxon>Eukaryota</taxon>
        <taxon>Fungi</taxon>
        <taxon>Dikarya</taxon>
        <taxon>Ascomycota</taxon>
        <taxon>Pezizomycotina</taxon>
        <taxon>Sordariomycetes</taxon>
        <taxon>Hypocreomycetidae</taxon>
        <taxon>Hypocreales</taxon>
        <taxon>Ophiocordycipitaceae</taxon>
        <taxon>Hirsutella</taxon>
    </lineage>
</organism>
<dbReference type="AlphaFoldDB" id="A0A9P8SJV9"/>
<dbReference type="GeneID" id="68353687"/>
<evidence type="ECO:0000256" key="1">
    <source>
        <dbReference type="SAM" id="MobiDB-lite"/>
    </source>
</evidence>
<sequence length="142" mass="14370">MGPARQRSAETTRRTIRIHPILFIELHLNTSTEVTEAGTITAGTAPEATEAGTITAGAASEATEAGTITAGTAPEATEAGTSTAGIAPEATEAGTSTAGTAPEATEAGTTPEAMVITDADIKAMLERTWTTIRACADARNKI</sequence>
<evidence type="ECO:0000313" key="3">
    <source>
        <dbReference type="Proteomes" id="UP000824596"/>
    </source>
</evidence>
<dbReference type="Proteomes" id="UP000824596">
    <property type="component" value="Unassembled WGS sequence"/>
</dbReference>
<keyword evidence="3" id="KW-1185">Reference proteome</keyword>